<proteinExistence type="predicted"/>
<evidence type="ECO:0000313" key="1">
    <source>
        <dbReference type="EMBL" id="PWS33365.1"/>
    </source>
</evidence>
<evidence type="ECO:0000313" key="2">
    <source>
        <dbReference type="Proteomes" id="UP000245391"/>
    </source>
</evidence>
<keyword evidence="2" id="KW-1185">Reference proteome</keyword>
<reference evidence="2" key="1">
    <citation type="submission" date="2018-05" db="EMBL/GenBank/DDBJ databases">
        <title>Pedobacter paludis sp. nov., isolated from wetland soil.</title>
        <authorList>
            <person name="Zhang Y."/>
        </authorList>
    </citation>
    <scope>NUCLEOTIDE SEQUENCE [LARGE SCALE GENOMIC DNA]</scope>
    <source>
        <strain evidence="2">R-8</strain>
    </source>
</reference>
<organism evidence="1 2">
    <name type="scientific">Pedobacter paludis</name>
    <dbReference type="NCBI Taxonomy" id="2203212"/>
    <lineage>
        <taxon>Bacteria</taxon>
        <taxon>Pseudomonadati</taxon>
        <taxon>Bacteroidota</taxon>
        <taxon>Sphingobacteriia</taxon>
        <taxon>Sphingobacteriales</taxon>
        <taxon>Sphingobacteriaceae</taxon>
        <taxon>Pedobacter</taxon>
    </lineage>
</organism>
<name>A0A317F3F3_9SPHI</name>
<dbReference type="Proteomes" id="UP000245391">
    <property type="component" value="Unassembled WGS sequence"/>
</dbReference>
<dbReference type="EMBL" id="QGNY01000001">
    <property type="protein sequence ID" value="PWS33365.1"/>
    <property type="molecule type" value="Genomic_DNA"/>
</dbReference>
<comment type="caution">
    <text evidence="1">The sequence shown here is derived from an EMBL/GenBank/DDBJ whole genome shotgun (WGS) entry which is preliminary data.</text>
</comment>
<accession>A0A317F3F3</accession>
<dbReference type="AlphaFoldDB" id="A0A317F3F3"/>
<protein>
    <submittedName>
        <fullName evidence="1">Uncharacterized protein</fullName>
    </submittedName>
</protein>
<gene>
    <name evidence="1" type="ORF">DF947_01695</name>
</gene>
<sequence>MVIIQLFFVHNYGGVYAETRRMAWQSSWCIFDFYVLIISASVQRYLINFLVFGPVKIMVTGILKIQIEFVF</sequence>